<dbReference type="RefSeq" id="WP_209976653.1">
    <property type="nucleotide sequence ID" value="NZ_JAGGLB010000028.1"/>
</dbReference>
<dbReference type="CDD" id="cd03886">
    <property type="entry name" value="M20_Acy1"/>
    <property type="match status" value="1"/>
</dbReference>
<accession>A0ABS4J4U6</accession>
<dbReference type="PIRSF" id="PIRSF005962">
    <property type="entry name" value="Pept_M20D_amidohydro"/>
    <property type="match status" value="1"/>
</dbReference>
<gene>
    <name evidence="2" type="ORF">J2Z66_006468</name>
</gene>
<dbReference type="Gene3D" id="3.40.630.10">
    <property type="entry name" value="Zn peptidases"/>
    <property type="match status" value="1"/>
</dbReference>
<reference evidence="2 3" key="1">
    <citation type="submission" date="2021-03" db="EMBL/GenBank/DDBJ databases">
        <title>Genomic Encyclopedia of Type Strains, Phase IV (KMG-IV): sequencing the most valuable type-strain genomes for metagenomic binning, comparative biology and taxonomic classification.</title>
        <authorList>
            <person name="Goeker M."/>
        </authorList>
    </citation>
    <scope>NUCLEOTIDE SEQUENCE [LARGE SCALE GENOMIC DNA]</scope>
    <source>
        <strain evidence="2 3">DSM 26048</strain>
    </source>
</reference>
<evidence type="ECO:0000313" key="2">
    <source>
        <dbReference type="EMBL" id="MBP1994828.1"/>
    </source>
</evidence>
<keyword evidence="3" id="KW-1185">Reference proteome</keyword>
<dbReference type="SUPFAM" id="SSF53187">
    <property type="entry name" value="Zn-dependent exopeptidases"/>
    <property type="match status" value="1"/>
</dbReference>
<dbReference type="Pfam" id="PF07687">
    <property type="entry name" value="M20_dimer"/>
    <property type="match status" value="1"/>
</dbReference>
<dbReference type="PANTHER" id="PTHR11014:SF63">
    <property type="entry name" value="METALLOPEPTIDASE, PUTATIVE (AFU_ORTHOLOGUE AFUA_6G09600)-RELATED"/>
    <property type="match status" value="1"/>
</dbReference>
<dbReference type="Pfam" id="PF01546">
    <property type="entry name" value="Peptidase_M20"/>
    <property type="match status" value="1"/>
</dbReference>
<evidence type="ECO:0000313" key="3">
    <source>
        <dbReference type="Proteomes" id="UP001519287"/>
    </source>
</evidence>
<dbReference type="InterPro" id="IPR002933">
    <property type="entry name" value="Peptidase_M20"/>
</dbReference>
<feature type="domain" description="Peptidase M20 dimerisation" evidence="1">
    <location>
        <begin position="192"/>
        <end position="287"/>
    </location>
</feature>
<dbReference type="SUPFAM" id="SSF55031">
    <property type="entry name" value="Bacterial exopeptidase dimerisation domain"/>
    <property type="match status" value="1"/>
</dbReference>
<dbReference type="PANTHER" id="PTHR11014">
    <property type="entry name" value="PEPTIDASE M20 FAMILY MEMBER"/>
    <property type="match status" value="1"/>
</dbReference>
<keyword evidence="2" id="KW-0378">Hydrolase</keyword>
<dbReference type="EMBL" id="JAGGLB010000028">
    <property type="protein sequence ID" value="MBP1994828.1"/>
    <property type="molecule type" value="Genomic_DNA"/>
</dbReference>
<sequence>MIPNAVSQSLMSSGKLLEEQLIAFRRDLHSNPELSFEEAETAAKVAEELRQLSLDVKCGVGGHGIVADLQGSRPGRTIALRADMDALPIQEETGLEFASRRTNVMHACGHDAHTSILLGAAKLLAQHKEQLSGRVRFIFQSAEEINAGAKAMVAEGVLEGVDEIYGLHNLPTLAAGKVATRRGPMMASVDRIEITLEGRGGHGAMPDQSIDPIVAASSIVMGLQTAVSREVSPLEPAVVTIGSIHSGDANNVIPHRAHLTGTIRTFSPAVQKLMPERIQRIVERIAEAYRCKAELTYIEQVPVLASDDACVAHAEAVIDKVIGSDNRLPADPTMGGEDFSVYLNYVPGCFFWLGAGPEVNAEQAYGLHHPQFTLNEDCLAQGASIMAAIAMSRTGSFE</sequence>
<dbReference type="Gene3D" id="3.30.70.360">
    <property type="match status" value="1"/>
</dbReference>
<dbReference type="NCBIfam" id="TIGR01891">
    <property type="entry name" value="amidohydrolases"/>
    <property type="match status" value="1"/>
</dbReference>
<dbReference type="InterPro" id="IPR017439">
    <property type="entry name" value="Amidohydrolase"/>
</dbReference>
<dbReference type="EC" id="3.5.1.32" evidence="2"/>
<name>A0ABS4J4U6_9BACL</name>
<dbReference type="InterPro" id="IPR011650">
    <property type="entry name" value="Peptidase_M20_dimer"/>
</dbReference>
<protein>
    <submittedName>
        <fullName evidence="2">Hippurate hydrolase</fullName>
        <ecNumber evidence="2">3.5.1.32</ecNumber>
    </submittedName>
</protein>
<organism evidence="2 3">
    <name type="scientific">Paenibacillus eucommiae</name>
    <dbReference type="NCBI Taxonomy" id="1355755"/>
    <lineage>
        <taxon>Bacteria</taxon>
        <taxon>Bacillati</taxon>
        <taxon>Bacillota</taxon>
        <taxon>Bacilli</taxon>
        <taxon>Bacillales</taxon>
        <taxon>Paenibacillaceae</taxon>
        <taxon>Paenibacillus</taxon>
    </lineage>
</organism>
<comment type="caution">
    <text evidence="2">The sequence shown here is derived from an EMBL/GenBank/DDBJ whole genome shotgun (WGS) entry which is preliminary data.</text>
</comment>
<proteinExistence type="predicted"/>
<dbReference type="InterPro" id="IPR036264">
    <property type="entry name" value="Bact_exopeptidase_dim_dom"/>
</dbReference>
<dbReference type="Proteomes" id="UP001519287">
    <property type="component" value="Unassembled WGS sequence"/>
</dbReference>
<dbReference type="GO" id="GO:0047980">
    <property type="term" value="F:hippurate hydrolase activity"/>
    <property type="evidence" value="ECO:0007669"/>
    <property type="project" value="UniProtKB-EC"/>
</dbReference>
<evidence type="ECO:0000259" key="1">
    <source>
        <dbReference type="Pfam" id="PF07687"/>
    </source>
</evidence>